<sequence length="391" mass="43915">MPRTPSSIKRFVNRFRRATDSRNDEEVPPPPTQSSAVSATAPAEAPATPTFQGAKRKRGGNDGADDDDRPPTESSSSWVPGLARARGIYKRRKSSGISTDLNLLPGTPSPESTEQVPGADRPELPATPRNLRMYAGKFSATVNTDRIHIPQPTPPRNEITRFRRRGLQFENWMANTNQSGAASGVAPSTQRLRPLVEASPPNEPLFNVWRTSYGGPPAEIRESLKSTNLPQNARGQHYRHSSLIRDKVIDVSSYVHYIVEGAIIAQEIFRKEGPYWSDIALALYKHDAQIDTLRYVFMLHVENDETIALVGKVLYRQHRLPGPENRATTPEIHTWRMRTADFERILGTQLGRAVSRLVLAAWPVGTHHIPRIHTWFLSSHLHMRFDIERIG</sequence>
<proteinExistence type="predicted"/>
<organism evidence="2 3">
    <name type="scientific">Penicillium egyptiacum</name>
    <dbReference type="NCBI Taxonomy" id="1303716"/>
    <lineage>
        <taxon>Eukaryota</taxon>
        <taxon>Fungi</taxon>
        <taxon>Dikarya</taxon>
        <taxon>Ascomycota</taxon>
        <taxon>Pezizomycotina</taxon>
        <taxon>Eurotiomycetes</taxon>
        <taxon>Eurotiomycetidae</taxon>
        <taxon>Eurotiales</taxon>
        <taxon>Aspergillaceae</taxon>
        <taxon>Penicillium</taxon>
    </lineage>
</organism>
<dbReference type="EMBL" id="CAJVRC010000863">
    <property type="protein sequence ID" value="CAG8898770.1"/>
    <property type="molecule type" value="Genomic_DNA"/>
</dbReference>
<accession>A0A9W4KGW4</accession>
<name>A0A9W4KGW4_9EURO</name>
<comment type="caution">
    <text evidence="2">The sequence shown here is derived from an EMBL/GenBank/DDBJ whole genome shotgun (WGS) entry which is preliminary data.</text>
</comment>
<dbReference type="OrthoDB" id="4360259at2759"/>
<evidence type="ECO:0000313" key="2">
    <source>
        <dbReference type="EMBL" id="CAG8898770.1"/>
    </source>
</evidence>
<protein>
    <submittedName>
        <fullName evidence="2">Uncharacterized protein</fullName>
    </submittedName>
</protein>
<dbReference type="Proteomes" id="UP001154252">
    <property type="component" value="Unassembled WGS sequence"/>
</dbReference>
<evidence type="ECO:0000313" key="3">
    <source>
        <dbReference type="Proteomes" id="UP001154252"/>
    </source>
</evidence>
<reference evidence="2" key="1">
    <citation type="submission" date="2021-07" db="EMBL/GenBank/DDBJ databases">
        <authorList>
            <person name="Branca A.L. A."/>
        </authorList>
    </citation>
    <scope>NUCLEOTIDE SEQUENCE</scope>
</reference>
<feature type="compositionally biased region" description="Low complexity" evidence="1">
    <location>
        <begin position="34"/>
        <end position="50"/>
    </location>
</feature>
<feature type="region of interest" description="Disordered" evidence="1">
    <location>
        <begin position="1"/>
        <end position="81"/>
    </location>
</feature>
<gene>
    <name evidence="2" type="ORF">PEGY_LOCUS5375</name>
</gene>
<feature type="region of interest" description="Disordered" evidence="1">
    <location>
        <begin position="98"/>
        <end position="127"/>
    </location>
</feature>
<dbReference type="AlphaFoldDB" id="A0A9W4KGW4"/>
<evidence type="ECO:0000256" key="1">
    <source>
        <dbReference type="SAM" id="MobiDB-lite"/>
    </source>
</evidence>
<keyword evidence="3" id="KW-1185">Reference proteome</keyword>